<keyword evidence="3" id="KW-0804">Transcription</keyword>
<evidence type="ECO:0000256" key="4">
    <source>
        <dbReference type="SAM" id="MobiDB-lite"/>
    </source>
</evidence>
<dbReference type="AlphaFoldDB" id="A0A1N7MUP9"/>
<dbReference type="InterPro" id="IPR009057">
    <property type="entry name" value="Homeodomain-like_sf"/>
</dbReference>
<evidence type="ECO:0000256" key="2">
    <source>
        <dbReference type="ARBA" id="ARBA00023125"/>
    </source>
</evidence>
<dbReference type="InterPro" id="IPR018060">
    <property type="entry name" value="HTH_AraC"/>
</dbReference>
<feature type="region of interest" description="Disordered" evidence="4">
    <location>
        <begin position="1"/>
        <end position="58"/>
    </location>
</feature>
<dbReference type="Proteomes" id="UP000186098">
    <property type="component" value="Unassembled WGS sequence"/>
</dbReference>
<protein>
    <submittedName>
        <fullName evidence="6">AraC-type DNA-binding protein</fullName>
    </submittedName>
</protein>
<dbReference type="SMART" id="SM00342">
    <property type="entry name" value="HTH_ARAC"/>
    <property type="match status" value="1"/>
</dbReference>
<name>A0A1N7MUP9_9RHOB</name>
<dbReference type="SUPFAM" id="SSF51215">
    <property type="entry name" value="Regulatory protein AraC"/>
    <property type="match status" value="1"/>
</dbReference>
<dbReference type="PROSITE" id="PS01124">
    <property type="entry name" value="HTH_ARAC_FAMILY_2"/>
    <property type="match status" value="1"/>
</dbReference>
<sequence length="327" mass="34861">MKLFTAPPLSQFADAPAKPRSPAPVSPAPTPVAPTSSAAAVAASTPAASAPGAKNARRAVTTIPETPARLRLTTIPRMAAGGRWRVETMRALSEPMLVWITRGQGRLTLGGITRGYAANNAIFIPAGVMHAFDLGPQTHGTVLYFGRACDVTLPAASHHLRLREPKVQSELTGLLDAVAREMESDRPASDRALRHHLGLLGVWLERQVETAGAGANAPRLPAPRRLAARYAAALEGGFRKGLNVADFAAELGVTPTHLTRACREACGRSASQMLRERRLHEARRLLRDTRAPVGEIAASLGFASAAYFTRAFHAETGQTPSDFRRGV</sequence>
<dbReference type="GO" id="GO:0003700">
    <property type="term" value="F:DNA-binding transcription factor activity"/>
    <property type="evidence" value="ECO:0007669"/>
    <property type="project" value="InterPro"/>
</dbReference>
<dbReference type="PANTHER" id="PTHR46796:SF6">
    <property type="entry name" value="ARAC SUBFAMILY"/>
    <property type="match status" value="1"/>
</dbReference>
<dbReference type="Pfam" id="PF12833">
    <property type="entry name" value="HTH_18"/>
    <property type="match status" value="1"/>
</dbReference>
<organism evidence="6 7">
    <name type="scientific">Phaeovulum vinaykumarii</name>
    <dbReference type="NCBI Taxonomy" id="407234"/>
    <lineage>
        <taxon>Bacteria</taxon>
        <taxon>Pseudomonadati</taxon>
        <taxon>Pseudomonadota</taxon>
        <taxon>Alphaproteobacteria</taxon>
        <taxon>Rhodobacterales</taxon>
        <taxon>Paracoccaceae</taxon>
        <taxon>Phaeovulum</taxon>
    </lineage>
</organism>
<feature type="compositionally biased region" description="Pro residues" evidence="4">
    <location>
        <begin position="19"/>
        <end position="32"/>
    </location>
</feature>
<dbReference type="InterPro" id="IPR050204">
    <property type="entry name" value="AraC_XylS_family_regulators"/>
</dbReference>
<keyword evidence="1" id="KW-0805">Transcription regulation</keyword>
<evidence type="ECO:0000313" key="7">
    <source>
        <dbReference type="Proteomes" id="UP000186098"/>
    </source>
</evidence>
<gene>
    <name evidence="6" type="ORF">SAMN05421795_11041</name>
</gene>
<evidence type="ECO:0000256" key="1">
    <source>
        <dbReference type="ARBA" id="ARBA00023015"/>
    </source>
</evidence>
<keyword evidence="2 6" id="KW-0238">DNA-binding</keyword>
<reference evidence="7" key="1">
    <citation type="submission" date="2017-01" db="EMBL/GenBank/DDBJ databases">
        <authorList>
            <person name="Varghese N."/>
            <person name="Submissions S."/>
        </authorList>
    </citation>
    <scope>NUCLEOTIDE SEQUENCE [LARGE SCALE GENOMIC DNA]</scope>
    <source>
        <strain evidence="7">DSM 18714</strain>
    </source>
</reference>
<dbReference type="InterPro" id="IPR037923">
    <property type="entry name" value="HTH-like"/>
</dbReference>
<accession>A0A1N7MUP9</accession>
<dbReference type="Gene3D" id="1.10.10.60">
    <property type="entry name" value="Homeodomain-like"/>
    <property type="match status" value="1"/>
</dbReference>
<evidence type="ECO:0000313" key="6">
    <source>
        <dbReference type="EMBL" id="SIS89865.1"/>
    </source>
</evidence>
<dbReference type="SUPFAM" id="SSF46689">
    <property type="entry name" value="Homeodomain-like"/>
    <property type="match status" value="1"/>
</dbReference>
<dbReference type="EMBL" id="FTOM01000010">
    <property type="protein sequence ID" value="SIS89865.1"/>
    <property type="molecule type" value="Genomic_DNA"/>
</dbReference>
<evidence type="ECO:0000259" key="5">
    <source>
        <dbReference type="PROSITE" id="PS01124"/>
    </source>
</evidence>
<feature type="compositionally biased region" description="Low complexity" evidence="4">
    <location>
        <begin position="33"/>
        <end position="51"/>
    </location>
</feature>
<proteinExistence type="predicted"/>
<keyword evidence="7" id="KW-1185">Reference proteome</keyword>
<dbReference type="InterPro" id="IPR020449">
    <property type="entry name" value="Tscrpt_reg_AraC-type_HTH"/>
</dbReference>
<evidence type="ECO:0000256" key="3">
    <source>
        <dbReference type="ARBA" id="ARBA00023163"/>
    </source>
</evidence>
<dbReference type="PANTHER" id="PTHR46796">
    <property type="entry name" value="HTH-TYPE TRANSCRIPTIONAL ACTIVATOR RHAS-RELATED"/>
    <property type="match status" value="1"/>
</dbReference>
<dbReference type="GO" id="GO:0043565">
    <property type="term" value="F:sequence-specific DNA binding"/>
    <property type="evidence" value="ECO:0007669"/>
    <property type="project" value="InterPro"/>
</dbReference>
<dbReference type="STRING" id="407234.SAMN05421795_11041"/>
<dbReference type="RefSeq" id="WP_235816327.1">
    <property type="nucleotide sequence ID" value="NZ_FTOM01000010.1"/>
</dbReference>
<dbReference type="PRINTS" id="PR00032">
    <property type="entry name" value="HTHARAC"/>
</dbReference>
<feature type="domain" description="HTH araC/xylS-type" evidence="5">
    <location>
        <begin position="228"/>
        <end position="326"/>
    </location>
</feature>